<protein>
    <submittedName>
        <fullName evidence="5">Putative transferase</fullName>
    </submittedName>
</protein>
<dbReference type="EMBL" id="CADCTF010000096">
    <property type="protein sequence ID" value="CAA9243454.1"/>
    <property type="molecule type" value="Genomic_DNA"/>
</dbReference>
<evidence type="ECO:0000313" key="5">
    <source>
        <dbReference type="EMBL" id="CAA9243454.1"/>
    </source>
</evidence>
<sequence>MERAAEPRTSVVVITYDRRSEVLVTLGHLAALPERPPVVLVDNGSSDGTLEAVRSSFPGVEAVRLEQNIGAAARNIGVRAATTPYVAFADDDSWWAPGALSRAADHFDSAPRLAFLQARILVGPDERIDPMCTEMAASPLPRQEDLPGPPLLGFIACGTVVRRDAFLELGGFDDLLFFLGEEMILAQDAATAGWGIAYVDDVVAHHHPSPIRDVVARRRRVIRNDLLSTWMRRPYPVVVRATASVGARALVNPAARGALAEAARRWPEARRRRRVLPPRVERMVRLLETAPST</sequence>
<gene>
    <name evidence="5" type="ORF">AVDCRST_MAG50-1772</name>
</gene>
<feature type="domain" description="Glycosyltransferase 2-like" evidence="4">
    <location>
        <begin position="10"/>
        <end position="169"/>
    </location>
</feature>
<dbReference type="InterPro" id="IPR029044">
    <property type="entry name" value="Nucleotide-diphossugar_trans"/>
</dbReference>
<dbReference type="Gene3D" id="3.90.550.10">
    <property type="entry name" value="Spore Coat Polysaccharide Biosynthesis Protein SpsA, Chain A"/>
    <property type="match status" value="1"/>
</dbReference>
<dbReference type="SUPFAM" id="SSF53448">
    <property type="entry name" value="Nucleotide-diphospho-sugar transferases"/>
    <property type="match status" value="1"/>
</dbReference>
<reference evidence="5" key="1">
    <citation type="submission" date="2020-02" db="EMBL/GenBank/DDBJ databases">
        <authorList>
            <person name="Meier V. D."/>
        </authorList>
    </citation>
    <scope>NUCLEOTIDE SEQUENCE</scope>
    <source>
        <strain evidence="5">AVDCRST_MAG50</strain>
    </source>
</reference>
<evidence type="ECO:0000256" key="2">
    <source>
        <dbReference type="ARBA" id="ARBA00022676"/>
    </source>
</evidence>
<dbReference type="InterPro" id="IPR050834">
    <property type="entry name" value="Glycosyltransf_2"/>
</dbReference>
<dbReference type="Pfam" id="PF00535">
    <property type="entry name" value="Glycos_transf_2"/>
    <property type="match status" value="1"/>
</dbReference>
<evidence type="ECO:0000256" key="1">
    <source>
        <dbReference type="ARBA" id="ARBA00006739"/>
    </source>
</evidence>
<comment type="similarity">
    <text evidence="1">Belongs to the glycosyltransferase 2 family.</text>
</comment>
<dbReference type="AlphaFoldDB" id="A0A6J4I8N3"/>
<evidence type="ECO:0000256" key="3">
    <source>
        <dbReference type="ARBA" id="ARBA00022679"/>
    </source>
</evidence>
<proteinExistence type="inferred from homology"/>
<accession>A0A6J4I8N3</accession>
<dbReference type="InterPro" id="IPR001173">
    <property type="entry name" value="Glyco_trans_2-like"/>
</dbReference>
<keyword evidence="2" id="KW-0328">Glycosyltransferase</keyword>
<dbReference type="GO" id="GO:0016757">
    <property type="term" value="F:glycosyltransferase activity"/>
    <property type="evidence" value="ECO:0007669"/>
    <property type="project" value="UniProtKB-KW"/>
</dbReference>
<name>A0A6J4I8N3_9ACTN</name>
<keyword evidence="3 5" id="KW-0808">Transferase</keyword>
<dbReference type="PANTHER" id="PTHR43685">
    <property type="entry name" value="GLYCOSYLTRANSFERASE"/>
    <property type="match status" value="1"/>
</dbReference>
<organism evidence="5">
    <name type="scientific">uncultured Acidimicrobiales bacterium</name>
    <dbReference type="NCBI Taxonomy" id="310071"/>
    <lineage>
        <taxon>Bacteria</taxon>
        <taxon>Bacillati</taxon>
        <taxon>Actinomycetota</taxon>
        <taxon>Acidimicrobiia</taxon>
        <taxon>Acidimicrobiales</taxon>
        <taxon>environmental samples</taxon>
    </lineage>
</organism>
<dbReference type="PANTHER" id="PTHR43685:SF5">
    <property type="entry name" value="GLYCOSYLTRANSFERASE EPSE-RELATED"/>
    <property type="match status" value="1"/>
</dbReference>
<evidence type="ECO:0000259" key="4">
    <source>
        <dbReference type="Pfam" id="PF00535"/>
    </source>
</evidence>